<sequence length="213" mass="24955">MQALDADSSSEFDTTKKMSRVRKVQKNKKEKNVGTLSKKKEKILVEVDALVQKVSDDEVDLGFVGHFAEGVDPEDDSWPSEEMKTPLNSEDELEDNDSDYGCPVFMEGERFGELHLEVGMKFGTKDHEDTCWQIKTFNDDHTYLRKDRNRTTNRNWLVKKIKKYRNFRYCETTTYFRTRFNLTLNKNSISRTLINARSVVYGDEKESHKMVRD</sequence>
<dbReference type="AlphaFoldDB" id="A0A444Z6Q0"/>
<gene>
    <name evidence="2" type="ORF">Ahy_B05g078284</name>
</gene>
<proteinExistence type="predicted"/>
<comment type="caution">
    <text evidence="2">The sequence shown here is derived from an EMBL/GenBank/DDBJ whole genome shotgun (WGS) entry which is preliminary data.</text>
</comment>
<protein>
    <submittedName>
        <fullName evidence="2">Uncharacterized protein</fullName>
    </submittedName>
</protein>
<dbReference type="STRING" id="3818.A0A444Z6Q0"/>
<evidence type="ECO:0000313" key="3">
    <source>
        <dbReference type="Proteomes" id="UP000289738"/>
    </source>
</evidence>
<accession>A0A444Z6Q0</accession>
<feature type="region of interest" description="Disordered" evidence="1">
    <location>
        <begin position="1"/>
        <end position="33"/>
    </location>
</feature>
<feature type="compositionally biased region" description="Basic residues" evidence="1">
    <location>
        <begin position="17"/>
        <end position="29"/>
    </location>
</feature>
<evidence type="ECO:0000256" key="1">
    <source>
        <dbReference type="SAM" id="MobiDB-lite"/>
    </source>
</evidence>
<dbReference type="Proteomes" id="UP000289738">
    <property type="component" value="Chromosome B05"/>
</dbReference>
<keyword evidence="3" id="KW-1185">Reference proteome</keyword>
<feature type="region of interest" description="Disordered" evidence="1">
    <location>
        <begin position="68"/>
        <end position="96"/>
    </location>
</feature>
<dbReference type="EMBL" id="SDMP01000015">
    <property type="protein sequence ID" value="RYR09856.1"/>
    <property type="molecule type" value="Genomic_DNA"/>
</dbReference>
<evidence type="ECO:0000313" key="2">
    <source>
        <dbReference type="EMBL" id="RYR09856.1"/>
    </source>
</evidence>
<reference evidence="2 3" key="1">
    <citation type="submission" date="2019-01" db="EMBL/GenBank/DDBJ databases">
        <title>Sequencing of cultivated peanut Arachis hypogaea provides insights into genome evolution and oil improvement.</title>
        <authorList>
            <person name="Chen X."/>
        </authorList>
    </citation>
    <scope>NUCLEOTIDE SEQUENCE [LARGE SCALE GENOMIC DNA]</scope>
    <source>
        <strain evidence="3">cv. Fuhuasheng</strain>
        <tissue evidence="2">Leaves</tissue>
    </source>
</reference>
<name>A0A444Z6Q0_ARAHY</name>
<organism evidence="2 3">
    <name type="scientific">Arachis hypogaea</name>
    <name type="common">Peanut</name>
    <dbReference type="NCBI Taxonomy" id="3818"/>
    <lineage>
        <taxon>Eukaryota</taxon>
        <taxon>Viridiplantae</taxon>
        <taxon>Streptophyta</taxon>
        <taxon>Embryophyta</taxon>
        <taxon>Tracheophyta</taxon>
        <taxon>Spermatophyta</taxon>
        <taxon>Magnoliopsida</taxon>
        <taxon>eudicotyledons</taxon>
        <taxon>Gunneridae</taxon>
        <taxon>Pentapetalae</taxon>
        <taxon>rosids</taxon>
        <taxon>fabids</taxon>
        <taxon>Fabales</taxon>
        <taxon>Fabaceae</taxon>
        <taxon>Papilionoideae</taxon>
        <taxon>50 kb inversion clade</taxon>
        <taxon>dalbergioids sensu lato</taxon>
        <taxon>Dalbergieae</taxon>
        <taxon>Pterocarpus clade</taxon>
        <taxon>Arachis</taxon>
    </lineage>
</organism>